<dbReference type="Gene3D" id="2.60.120.260">
    <property type="entry name" value="Galactose-binding domain-like"/>
    <property type="match status" value="1"/>
</dbReference>
<protein>
    <submittedName>
        <fullName evidence="3">PEP-CTERM sorting domain-containing protein</fullName>
    </submittedName>
</protein>
<sequence length="233" mass="23821">MRNILIALLLSAPALAQANLVTNGSFEDSAVAAGSWSVFQSINGTWSTLAGTGIEVQNGVAGLASDGTKFVELDSHTNTGSTSTNTNSTMAQSIGTTNGQNYNLSFDYAARLNTSAATNGLQAFWVNTLSAGATAANIIAAAAPGSMIANLSPGAGGSSNVWHTFSANVLGGTTGTSYLVFKATGTADTYGTYLDNVRVDSVAPVPEPETYALMGIGLVGLLAARRRKLLHTH</sequence>
<dbReference type="InterPro" id="IPR013424">
    <property type="entry name" value="Ice-binding_C"/>
</dbReference>
<evidence type="ECO:0000313" key="4">
    <source>
        <dbReference type="Proteomes" id="UP001198034"/>
    </source>
</evidence>
<comment type="caution">
    <text evidence="3">The sequence shown here is derived from an EMBL/GenBank/DDBJ whole genome shotgun (WGS) entry which is preliminary data.</text>
</comment>
<dbReference type="RefSeq" id="WP_226765002.1">
    <property type="nucleotide sequence ID" value="NZ_JAJAWG010000012.1"/>
</dbReference>
<gene>
    <name evidence="3" type="ORF">LG219_13620</name>
</gene>
<dbReference type="Proteomes" id="UP001198034">
    <property type="component" value="Unassembled WGS sequence"/>
</dbReference>
<feature type="signal peptide" evidence="1">
    <location>
        <begin position="1"/>
        <end position="18"/>
    </location>
</feature>
<reference evidence="3 4" key="1">
    <citation type="submission" date="2021-10" db="EMBL/GenBank/DDBJ databases">
        <authorList>
            <person name="Chen M."/>
        </authorList>
    </citation>
    <scope>NUCLEOTIDE SEQUENCE [LARGE SCALE GENOMIC DNA]</scope>
    <source>
        <strain evidence="3 4">H3-26</strain>
    </source>
</reference>
<dbReference type="NCBIfam" id="TIGR02595">
    <property type="entry name" value="PEP_CTERM"/>
    <property type="match status" value="1"/>
</dbReference>
<feature type="domain" description="Ice-binding protein C-terminal" evidence="2">
    <location>
        <begin position="204"/>
        <end position="227"/>
    </location>
</feature>
<feature type="chain" id="PRO_5046468027" evidence="1">
    <location>
        <begin position="19"/>
        <end position="233"/>
    </location>
</feature>
<organism evidence="3 4">
    <name type="scientific">Deefgea salmonis</name>
    <dbReference type="NCBI Taxonomy" id="2875502"/>
    <lineage>
        <taxon>Bacteria</taxon>
        <taxon>Pseudomonadati</taxon>
        <taxon>Pseudomonadota</taxon>
        <taxon>Betaproteobacteria</taxon>
        <taxon>Neisseriales</taxon>
        <taxon>Chitinibacteraceae</taxon>
        <taxon>Deefgea</taxon>
    </lineage>
</organism>
<dbReference type="EMBL" id="JAJAWG010000012">
    <property type="protein sequence ID" value="MCB5197301.1"/>
    <property type="molecule type" value="Genomic_DNA"/>
</dbReference>
<dbReference type="Pfam" id="PF07589">
    <property type="entry name" value="PEP-CTERM"/>
    <property type="match status" value="1"/>
</dbReference>
<name>A0ABS8BPA3_9NEIS</name>
<proteinExistence type="predicted"/>
<keyword evidence="1" id="KW-0732">Signal</keyword>
<evidence type="ECO:0000256" key="1">
    <source>
        <dbReference type="SAM" id="SignalP"/>
    </source>
</evidence>
<accession>A0ABS8BPA3</accession>
<evidence type="ECO:0000259" key="2">
    <source>
        <dbReference type="Pfam" id="PF07589"/>
    </source>
</evidence>
<keyword evidence="4" id="KW-1185">Reference proteome</keyword>
<evidence type="ECO:0000313" key="3">
    <source>
        <dbReference type="EMBL" id="MCB5197301.1"/>
    </source>
</evidence>